<dbReference type="EMBL" id="LRQE01000039">
    <property type="protein sequence ID" value="KXA28906.1"/>
    <property type="molecule type" value="Genomic_DNA"/>
</dbReference>
<dbReference type="PANTHER" id="PTHR43776">
    <property type="entry name" value="TRANSPORT ATP-BINDING PROTEIN"/>
    <property type="match status" value="1"/>
</dbReference>
<dbReference type="InterPro" id="IPR003593">
    <property type="entry name" value="AAA+_ATPase"/>
</dbReference>
<evidence type="ECO:0000256" key="2">
    <source>
        <dbReference type="ARBA" id="ARBA00022448"/>
    </source>
</evidence>
<keyword evidence="2" id="KW-0813">Transport</keyword>
<dbReference type="InterPro" id="IPR003439">
    <property type="entry name" value="ABC_transporter-like_ATP-bd"/>
</dbReference>
<sequence length="266" mass="30138">MEDKIILQVKNLNKEFNIGKKNTLKAVNDISFDLRTSHTLGVVGESGSGKSTLARCIMGLYPDATGQIIYNGKNILEENQRELKKYRKDVQMIFQDPYSSLNPRKKCKDIIASGIRNLLGERDKDKIHKKVLETMEICGLSEYHMERYPHEFSGGQRQRISIARALAVDPKIIIADEPTSALDVSIQAQIINLLEDLQRDLGLSMIFISHDLSVVRHVAEEVLVMYHGDCVEYDESEEIFENPKMDYTKKLLSSVPGKKLAALDEI</sequence>
<protein>
    <submittedName>
        <fullName evidence="6">Oligopeptide ABC transporter, ATP-binding protein OppF</fullName>
    </submittedName>
</protein>
<dbReference type="AlphaFoldDB" id="A0A133PK28"/>
<keyword evidence="4 6" id="KW-0067">ATP-binding</keyword>
<evidence type="ECO:0000256" key="1">
    <source>
        <dbReference type="ARBA" id="ARBA00005417"/>
    </source>
</evidence>
<dbReference type="InterPro" id="IPR027417">
    <property type="entry name" value="P-loop_NTPase"/>
</dbReference>
<evidence type="ECO:0000256" key="4">
    <source>
        <dbReference type="ARBA" id="ARBA00022840"/>
    </source>
</evidence>
<dbReference type="PATRIC" id="fig|54005.3.peg.1501"/>
<dbReference type="Proteomes" id="UP000070174">
    <property type="component" value="Unassembled WGS sequence"/>
</dbReference>
<gene>
    <name evidence="6" type="ORF">HMPREF3229_01538</name>
</gene>
<dbReference type="PROSITE" id="PS00211">
    <property type="entry name" value="ABC_TRANSPORTER_1"/>
    <property type="match status" value="1"/>
</dbReference>
<dbReference type="PANTHER" id="PTHR43776:SF7">
    <property type="entry name" value="D,D-DIPEPTIDE TRANSPORT ATP-BINDING PROTEIN DDPF-RELATED"/>
    <property type="match status" value="1"/>
</dbReference>
<evidence type="ECO:0000313" key="6">
    <source>
        <dbReference type="EMBL" id="KXA28906.1"/>
    </source>
</evidence>
<dbReference type="GO" id="GO:0055085">
    <property type="term" value="P:transmembrane transport"/>
    <property type="evidence" value="ECO:0007669"/>
    <property type="project" value="UniProtKB-ARBA"/>
</dbReference>
<organism evidence="6">
    <name type="scientific">Peptoniphilus harei</name>
    <dbReference type="NCBI Taxonomy" id="54005"/>
    <lineage>
        <taxon>Bacteria</taxon>
        <taxon>Bacillati</taxon>
        <taxon>Bacillota</taxon>
        <taxon>Tissierellia</taxon>
        <taxon>Tissierellales</taxon>
        <taxon>Peptoniphilaceae</taxon>
        <taxon>Peptoniphilus</taxon>
    </lineage>
</organism>
<accession>A0A133PK28</accession>
<dbReference type="SMART" id="SM00382">
    <property type="entry name" value="AAA"/>
    <property type="match status" value="1"/>
</dbReference>
<proteinExistence type="inferred from homology"/>
<dbReference type="GO" id="GO:0016887">
    <property type="term" value="F:ATP hydrolysis activity"/>
    <property type="evidence" value="ECO:0007669"/>
    <property type="project" value="InterPro"/>
</dbReference>
<dbReference type="RefSeq" id="WP_005955405.1">
    <property type="nucleotide sequence ID" value="NZ_KQ957105.1"/>
</dbReference>
<comment type="similarity">
    <text evidence="1">Belongs to the ABC transporter superfamily.</text>
</comment>
<evidence type="ECO:0000256" key="3">
    <source>
        <dbReference type="ARBA" id="ARBA00022741"/>
    </source>
</evidence>
<reference evidence="6 7" key="1">
    <citation type="submission" date="2016-01" db="EMBL/GenBank/DDBJ databases">
        <authorList>
            <person name="Oliw E.H."/>
        </authorList>
    </citation>
    <scope>NUCLEOTIDE SEQUENCE [LARGE SCALE GENOMIC DNA]</scope>
    <source>
        <strain evidence="6 7">CMW7756A</strain>
    </source>
</reference>
<keyword evidence="3" id="KW-0547">Nucleotide-binding</keyword>
<comment type="caution">
    <text evidence="6">The sequence shown here is derived from an EMBL/GenBank/DDBJ whole genome shotgun (WGS) entry which is preliminary data.</text>
</comment>
<dbReference type="InterPro" id="IPR050319">
    <property type="entry name" value="ABC_transp_ATP-bind"/>
</dbReference>
<dbReference type="InterPro" id="IPR017871">
    <property type="entry name" value="ABC_transporter-like_CS"/>
</dbReference>
<dbReference type="CDD" id="cd03257">
    <property type="entry name" value="ABC_NikE_OppD_transporters"/>
    <property type="match status" value="1"/>
</dbReference>
<dbReference type="FunFam" id="3.40.50.300:FF:000016">
    <property type="entry name" value="Oligopeptide ABC transporter ATP-binding component"/>
    <property type="match status" value="1"/>
</dbReference>
<evidence type="ECO:0000313" key="7">
    <source>
        <dbReference type="Proteomes" id="UP000070174"/>
    </source>
</evidence>
<evidence type="ECO:0000259" key="5">
    <source>
        <dbReference type="PROSITE" id="PS50893"/>
    </source>
</evidence>
<dbReference type="SUPFAM" id="SSF52540">
    <property type="entry name" value="P-loop containing nucleoside triphosphate hydrolases"/>
    <property type="match status" value="1"/>
</dbReference>
<dbReference type="GO" id="GO:0005524">
    <property type="term" value="F:ATP binding"/>
    <property type="evidence" value="ECO:0007669"/>
    <property type="project" value="UniProtKB-KW"/>
</dbReference>
<dbReference type="Pfam" id="PF00005">
    <property type="entry name" value="ABC_tran"/>
    <property type="match status" value="1"/>
</dbReference>
<dbReference type="PROSITE" id="PS50893">
    <property type="entry name" value="ABC_TRANSPORTER_2"/>
    <property type="match status" value="1"/>
</dbReference>
<dbReference type="Gene3D" id="3.40.50.300">
    <property type="entry name" value="P-loop containing nucleotide triphosphate hydrolases"/>
    <property type="match status" value="1"/>
</dbReference>
<feature type="domain" description="ABC transporter" evidence="5">
    <location>
        <begin position="7"/>
        <end position="252"/>
    </location>
</feature>
<name>A0A133PK28_9FIRM</name>